<sequence>MLRRYTRRQPHTMTPHVPTSPSSSNASNSSISPPNSPLASPGRCSSPNLSIDSTDMATLQILNDLQLSPLPNQPPSPVLSCPPSKLLTRPIPNFTAPPNLVAPYFSPTFDHGYPKRNTPSPKPSTSASYFEHNSAPRATTNTPSSPQPSTSAAYFDSHSVACATSPLPSTSAFRFDPKHVDLLHIFHMVSQPNFSPPEYLISDPKAKFDATSLRSHLQRFWIAKIQSDRLESAIQMEDFPSNFYPNTPLYFHDQEPAFIQEWQNHSLSFAHELREISFAFAKKIEKQRFSDAILCIRQFFDINPDLTHFGVIIKIAHEAFSHVSKLDSDGTLDPTNPLCPSDWYTTTEPRQRYTNSTRTHPRQSKNDGAHPPSPTIQSAPTKTTTPLSTRNTYDPPALMSLHIPKPKRLHKNLTKLSRLKHANPRNNN</sequence>
<evidence type="ECO:0000313" key="2">
    <source>
        <dbReference type="Proteomes" id="UP000694865"/>
    </source>
</evidence>
<name>A0ABM0MMN4_SACKO</name>
<evidence type="ECO:0000313" key="3">
    <source>
        <dbReference type="RefSeq" id="XP_006821275.1"/>
    </source>
</evidence>
<evidence type="ECO:0000256" key="1">
    <source>
        <dbReference type="SAM" id="MobiDB-lite"/>
    </source>
</evidence>
<organism evidence="2 3">
    <name type="scientific">Saccoglossus kowalevskii</name>
    <name type="common">Acorn worm</name>
    <dbReference type="NCBI Taxonomy" id="10224"/>
    <lineage>
        <taxon>Eukaryota</taxon>
        <taxon>Metazoa</taxon>
        <taxon>Hemichordata</taxon>
        <taxon>Enteropneusta</taxon>
        <taxon>Harrimaniidae</taxon>
        <taxon>Saccoglossus</taxon>
    </lineage>
</organism>
<feature type="region of interest" description="Disordered" evidence="1">
    <location>
        <begin position="1"/>
        <end position="51"/>
    </location>
</feature>
<feature type="compositionally biased region" description="Basic residues" evidence="1">
    <location>
        <begin position="1"/>
        <end position="10"/>
    </location>
</feature>
<dbReference type="GeneID" id="102807455"/>
<feature type="compositionally biased region" description="Low complexity" evidence="1">
    <location>
        <begin position="20"/>
        <end position="41"/>
    </location>
</feature>
<gene>
    <name evidence="3" type="primary">LOC102807455</name>
</gene>
<accession>A0ABM0MMN4</accession>
<proteinExistence type="predicted"/>
<feature type="compositionally biased region" description="Low complexity" evidence="1">
    <location>
        <begin position="138"/>
        <end position="152"/>
    </location>
</feature>
<feature type="region of interest" description="Disordered" evidence="1">
    <location>
        <begin position="337"/>
        <end position="400"/>
    </location>
</feature>
<feature type="compositionally biased region" description="Polar residues" evidence="1">
    <location>
        <begin position="117"/>
        <end position="128"/>
    </location>
</feature>
<feature type="region of interest" description="Disordered" evidence="1">
    <location>
        <begin position="112"/>
        <end position="152"/>
    </location>
</feature>
<feature type="compositionally biased region" description="Polar residues" evidence="1">
    <location>
        <begin position="343"/>
        <end position="358"/>
    </location>
</feature>
<dbReference type="RefSeq" id="XP_006821275.1">
    <property type="nucleotide sequence ID" value="XM_006821212.1"/>
</dbReference>
<feature type="compositionally biased region" description="Polar residues" evidence="1">
    <location>
        <begin position="375"/>
        <end position="392"/>
    </location>
</feature>
<reference evidence="3" key="1">
    <citation type="submission" date="2025-08" db="UniProtKB">
        <authorList>
            <consortium name="RefSeq"/>
        </authorList>
    </citation>
    <scope>IDENTIFICATION</scope>
    <source>
        <tissue evidence="3">Testes</tissue>
    </source>
</reference>
<protein>
    <submittedName>
        <fullName evidence="3">Uncharacterized protein LOC102807455</fullName>
    </submittedName>
</protein>
<keyword evidence="2" id="KW-1185">Reference proteome</keyword>
<dbReference type="Proteomes" id="UP000694865">
    <property type="component" value="Unplaced"/>
</dbReference>